<evidence type="ECO:0000256" key="6">
    <source>
        <dbReference type="ARBA" id="ARBA00022989"/>
    </source>
</evidence>
<feature type="transmembrane region" description="Helical" evidence="8">
    <location>
        <begin position="240"/>
        <end position="262"/>
    </location>
</feature>
<feature type="compositionally biased region" description="Polar residues" evidence="9">
    <location>
        <begin position="311"/>
        <end position="323"/>
    </location>
</feature>
<feature type="transmembrane region" description="Helical" evidence="8">
    <location>
        <begin position="452"/>
        <end position="470"/>
    </location>
</feature>
<feature type="transmembrane region" description="Helical" evidence="8">
    <location>
        <begin position="542"/>
        <end position="564"/>
    </location>
</feature>
<evidence type="ECO:0000256" key="9">
    <source>
        <dbReference type="SAM" id="MobiDB-lite"/>
    </source>
</evidence>
<evidence type="ECO:0000256" key="5">
    <source>
        <dbReference type="ARBA" id="ARBA00022692"/>
    </source>
</evidence>
<evidence type="ECO:0000256" key="4">
    <source>
        <dbReference type="ARBA" id="ARBA00022592"/>
    </source>
</evidence>
<organism evidence="10">
    <name type="scientific">Phallusia mammillata</name>
    <dbReference type="NCBI Taxonomy" id="59560"/>
    <lineage>
        <taxon>Eukaryota</taxon>
        <taxon>Metazoa</taxon>
        <taxon>Chordata</taxon>
        <taxon>Tunicata</taxon>
        <taxon>Ascidiacea</taxon>
        <taxon>Phlebobranchia</taxon>
        <taxon>Ascidiidae</taxon>
        <taxon>Phallusia</taxon>
    </lineage>
</organism>
<dbReference type="GO" id="GO:0016020">
    <property type="term" value="C:membrane"/>
    <property type="evidence" value="ECO:0007669"/>
    <property type="project" value="UniProtKB-SubCell"/>
</dbReference>
<name>A0A6F9DSZ4_9ASCI</name>
<comment type="similarity">
    <text evidence="2 8">Belongs to the inorganic phosphate transporter (PiT) (TC 2.A.20) family.</text>
</comment>
<dbReference type="EMBL" id="LR790271">
    <property type="protein sequence ID" value="CAB3266133.1"/>
    <property type="molecule type" value="mRNA"/>
</dbReference>
<feature type="transmembrane region" description="Helical" evidence="8">
    <location>
        <begin position="491"/>
        <end position="509"/>
    </location>
</feature>
<proteinExistence type="evidence at transcript level"/>
<reference evidence="10" key="1">
    <citation type="submission" date="2020-04" db="EMBL/GenBank/DDBJ databases">
        <authorList>
            <person name="Neveu A P."/>
        </authorList>
    </citation>
    <scope>NUCLEOTIDE SEQUENCE</scope>
    <source>
        <tissue evidence="10">Whole embryo</tissue>
    </source>
</reference>
<dbReference type="GO" id="GO:0005315">
    <property type="term" value="F:phosphate transmembrane transporter activity"/>
    <property type="evidence" value="ECO:0007669"/>
    <property type="project" value="InterPro"/>
</dbReference>
<feature type="transmembrane region" description="Helical" evidence="8">
    <location>
        <begin position="171"/>
        <end position="192"/>
    </location>
</feature>
<dbReference type="PANTHER" id="PTHR11101">
    <property type="entry name" value="PHOSPHATE TRANSPORTER"/>
    <property type="match status" value="1"/>
</dbReference>
<feature type="transmembrane region" description="Helical" evidence="8">
    <location>
        <begin position="112"/>
        <end position="132"/>
    </location>
</feature>
<keyword evidence="3 8" id="KW-0813">Transport</keyword>
<dbReference type="GO" id="GO:0035435">
    <property type="term" value="P:phosphate ion transmembrane transport"/>
    <property type="evidence" value="ECO:0007669"/>
    <property type="project" value="TreeGrafter"/>
</dbReference>
<evidence type="ECO:0000256" key="1">
    <source>
        <dbReference type="ARBA" id="ARBA00004141"/>
    </source>
</evidence>
<comment type="subcellular location">
    <subcellularLocation>
        <location evidence="1 8">Membrane</location>
        <topology evidence="1 8">Multi-pass membrane protein</topology>
    </subcellularLocation>
</comment>
<keyword evidence="7 8" id="KW-0472">Membrane</keyword>
<keyword evidence="5 8" id="KW-0812">Transmembrane</keyword>
<feature type="transmembrane region" description="Helical" evidence="8">
    <location>
        <begin position="72"/>
        <end position="92"/>
    </location>
</feature>
<evidence type="ECO:0000256" key="2">
    <source>
        <dbReference type="ARBA" id="ARBA00009916"/>
    </source>
</evidence>
<feature type="region of interest" description="Disordered" evidence="9">
    <location>
        <begin position="310"/>
        <end position="400"/>
    </location>
</feature>
<dbReference type="PANTHER" id="PTHR11101:SF80">
    <property type="entry name" value="PHOSPHATE TRANSPORTER"/>
    <property type="match status" value="1"/>
</dbReference>
<accession>A0A6F9DSZ4</accession>
<sequence>MDVTTGSITSSASLSTFADWTTATAWSLESVLWMLIVGFVIAFILSFAVGANDVANSFGTTVGANVLTLRQACILATIFETAGAVLIGAKVGETIRKGIIDVNVYKTEEGPRLLMLGNISAMFGSGLWQLIATALKLPVSGTHSIVGASIGFSLVAVGPLGVNWYNLGFIVASWFISPVLTGFAAVFLFYVVERFCLDSDDPLKNGLRLMPLFYAVAVGVNIFSFLYSGAPLLGFDNLPLWGTLLIALASMIVIAVLTRFVAVPRMRINGETVRLAQDAAREDVGSSGKDFAMTTCDEKKKEHAPLMVEYKSTSTDLQNTQDTTDGKEKASSSSRLTDVARSSSSRDDDVIGDKSSKHKTSSTLPPIEPFESDNEESSSLDTQDPEDQDKAEAEEDEDPPEVRQIFSSLQILTACFASFAHGGNDVCNAIGPLIALWLVFWSGEVRQQSFTPWYLLLYGGVGVSVGLWVMGRRVINTIGKDLTKVTPSRGFCIEVMTAITVLVASNIGIPVSTTHCKVGAVVSIGWYRSRAAVDWSIVRNIAFAWFVTVPVSGLFSAGAMFFLVKVT</sequence>
<protein>
    <recommendedName>
        <fullName evidence="8">Phosphate transporter</fullName>
    </recommendedName>
</protein>
<feature type="transmembrane region" description="Helical" evidence="8">
    <location>
        <begin position="212"/>
        <end position="234"/>
    </location>
</feature>
<evidence type="ECO:0000256" key="8">
    <source>
        <dbReference type="RuleBase" id="RU363058"/>
    </source>
</evidence>
<feature type="compositionally biased region" description="Acidic residues" evidence="9">
    <location>
        <begin position="370"/>
        <end position="399"/>
    </location>
</feature>
<keyword evidence="4 8" id="KW-0592">Phosphate transport</keyword>
<dbReference type="Pfam" id="PF01384">
    <property type="entry name" value="PHO4"/>
    <property type="match status" value="1"/>
</dbReference>
<keyword evidence="6 8" id="KW-1133">Transmembrane helix</keyword>
<evidence type="ECO:0000313" key="10">
    <source>
        <dbReference type="EMBL" id="CAB3266133.1"/>
    </source>
</evidence>
<evidence type="ECO:0000256" key="7">
    <source>
        <dbReference type="ARBA" id="ARBA00023136"/>
    </source>
</evidence>
<evidence type="ECO:0000256" key="3">
    <source>
        <dbReference type="ARBA" id="ARBA00022448"/>
    </source>
</evidence>
<gene>
    <name evidence="10" type="primary">Slc20a1-001</name>
</gene>
<feature type="transmembrane region" description="Helical" evidence="8">
    <location>
        <begin position="31"/>
        <end position="51"/>
    </location>
</feature>
<dbReference type="InterPro" id="IPR001204">
    <property type="entry name" value="Phos_transporter"/>
</dbReference>
<feature type="compositionally biased region" description="Basic and acidic residues" evidence="9">
    <location>
        <begin position="344"/>
        <end position="355"/>
    </location>
</feature>
<feature type="transmembrane region" description="Helical" evidence="8">
    <location>
        <begin position="411"/>
        <end position="440"/>
    </location>
</feature>
<comment type="function">
    <text evidence="8">Sodium-phosphate symporter.</text>
</comment>
<dbReference type="AlphaFoldDB" id="A0A6F9DSZ4"/>